<dbReference type="RefSeq" id="WP_147649311.1">
    <property type="nucleotide sequence ID" value="NZ_CP042806.1"/>
</dbReference>
<dbReference type="EMBL" id="CP042806">
    <property type="protein sequence ID" value="QEE30041.1"/>
    <property type="molecule type" value="Genomic_DNA"/>
</dbReference>
<organism evidence="1 2">
    <name type="scientific">Terriglobus albidus</name>
    <dbReference type="NCBI Taxonomy" id="1592106"/>
    <lineage>
        <taxon>Bacteria</taxon>
        <taxon>Pseudomonadati</taxon>
        <taxon>Acidobacteriota</taxon>
        <taxon>Terriglobia</taxon>
        <taxon>Terriglobales</taxon>
        <taxon>Acidobacteriaceae</taxon>
        <taxon>Terriglobus</taxon>
    </lineage>
</organism>
<name>A0A5B9EHW1_9BACT</name>
<dbReference type="Proteomes" id="UP000321820">
    <property type="component" value="Chromosome"/>
</dbReference>
<protein>
    <submittedName>
        <fullName evidence="1">Uncharacterized protein</fullName>
    </submittedName>
</protein>
<reference evidence="1 2" key="1">
    <citation type="submission" date="2019-08" db="EMBL/GenBank/DDBJ databases">
        <title>Complete genome sequence of Terriglobus albidus strain ORNL.</title>
        <authorList>
            <person name="Podar M."/>
        </authorList>
    </citation>
    <scope>NUCLEOTIDE SEQUENCE [LARGE SCALE GENOMIC DNA]</scope>
    <source>
        <strain evidence="1 2">ORNL</strain>
    </source>
</reference>
<dbReference type="KEGG" id="talb:FTW19_19890"/>
<evidence type="ECO:0000313" key="2">
    <source>
        <dbReference type="Proteomes" id="UP000321820"/>
    </source>
</evidence>
<evidence type="ECO:0000313" key="1">
    <source>
        <dbReference type="EMBL" id="QEE30041.1"/>
    </source>
</evidence>
<keyword evidence="2" id="KW-1185">Reference proteome</keyword>
<dbReference type="AlphaFoldDB" id="A0A5B9EHW1"/>
<proteinExistence type="predicted"/>
<sequence length="138" mass="15412">MDKDAFQRSWSRRTLMSSMMGMVISITAFGQTGSSSPPASNAHRKLSHKELKALIANAKTREDHLRLADYYRAEASRLRKEAEEHQDLATVYTKGDLYEPSKTGAAQHCKQFADFFAHGAAEADQLAAVHQKIADQMK</sequence>
<dbReference type="OrthoDB" id="8562383at2"/>
<gene>
    <name evidence="1" type="ORF">FTW19_19890</name>
</gene>
<accession>A0A5B9EHW1</accession>